<feature type="transmembrane region" description="Helical" evidence="1">
    <location>
        <begin position="66"/>
        <end position="85"/>
    </location>
</feature>
<dbReference type="EMBL" id="PGFE01000001">
    <property type="protein sequence ID" value="PJJ77765.1"/>
    <property type="molecule type" value="Genomic_DNA"/>
</dbReference>
<feature type="transmembrane region" description="Helical" evidence="1">
    <location>
        <begin position="137"/>
        <end position="156"/>
    </location>
</feature>
<comment type="caution">
    <text evidence="2">The sequence shown here is derived from an EMBL/GenBank/DDBJ whole genome shotgun (WGS) entry which is preliminary data.</text>
</comment>
<proteinExistence type="predicted"/>
<feature type="transmembrane region" description="Helical" evidence="1">
    <location>
        <begin position="25"/>
        <end position="46"/>
    </location>
</feature>
<sequence>MAPRSPSELAAWQARRWGRVDDLMTVYLLGCVAVQILLVVVVAPILGATVGSDAMSQVPGIALVRWLAWPPALLFAWIVWLVLPLPRVLRPSRTTATVRRPAFGRGLVLLYGAVGLVVTAGQSVLFTSEDGGPVASGWVAVVMLVLLGVLVLRIVLGGLRLLPRAWRVAPAA</sequence>
<evidence type="ECO:0000313" key="3">
    <source>
        <dbReference type="Proteomes" id="UP000231693"/>
    </source>
</evidence>
<keyword evidence="1" id="KW-1133">Transmembrane helix</keyword>
<evidence type="ECO:0000256" key="1">
    <source>
        <dbReference type="SAM" id="Phobius"/>
    </source>
</evidence>
<dbReference type="Proteomes" id="UP000231693">
    <property type="component" value="Unassembled WGS sequence"/>
</dbReference>
<organism evidence="2 3">
    <name type="scientific">Sediminihabitans luteus</name>
    <dbReference type="NCBI Taxonomy" id="1138585"/>
    <lineage>
        <taxon>Bacteria</taxon>
        <taxon>Bacillati</taxon>
        <taxon>Actinomycetota</taxon>
        <taxon>Actinomycetes</taxon>
        <taxon>Micrococcales</taxon>
        <taxon>Cellulomonadaceae</taxon>
        <taxon>Sediminihabitans</taxon>
    </lineage>
</organism>
<feature type="transmembrane region" description="Helical" evidence="1">
    <location>
        <begin position="106"/>
        <end position="125"/>
    </location>
</feature>
<keyword evidence="3" id="KW-1185">Reference proteome</keyword>
<reference evidence="2 3" key="1">
    <citation type="submission" date="2017-11" db="EMBL/GenBank/DDBJ databases">
        <title>Genomic Encyclopedia of Archaeal and Bacterial Type Strains, Phase II (KMG-II): From Individual Species to Whole Genera.</title>
        <authorList>
            <person name="Goeker M."/>
        </authorList>
    </citation>
    <scope>NUCLEOTIDE SEQUENCE [LARGE SCALE GENOMIC DNA]</scope>
    <source>
        <strain evidence="2 3">DSM 25478</strain>
    </source>
</reference>
<protein>
    <submittedName>
        <fullName evidence="2">Uncharacterized protein</fullName>
    </submittedName>
</protein>
<name>A0A2M9D106_9CELL</name>
<keyword evidence="1" id="KW-0472">Membrane</keyword>
<gene>
    <name evidence="2" type="ORF">CLV28_0991</name>
</gene>
<dbReference type="RefSeq" id="WP_157802501.1">
    <property type="nucleotide sequence ID" value="NZ_BOOX01000012.1"/>
</dbReference>
<accession>A0A2M9D106</accession>
<keyword evidence="1" id="KW-0812">Transmembrane</keyword>
<dbReference type="AlphaFoldDB" id="A0A2M9D106"/>
<evidence type="ECO:0000313" key="2">
    <source>
        <dbReference type="EMBL" id="PJJ77765.1"/>
    </source>
</evidence>